<name>A0A495XZ78_9MICO</name>
<keyword evidence="4" id="KW-1185">Reference proteome</keyword>
<accession>A0A495XZ78</accession>
<comment type="caution">
    <text evidence="3">The sequence shown here is derived from an EMBL/GenBank/DDBJ whole genome shotgun (WGS) entry which is preliminary data.</text>
</comment>
<sequence>MSHQQPTHPADPSPRPRRRRGGLLAVLTGLVGVVILALSMNSTVAAFTASITNSVNSAGAGTLIMREQNAAGTVTCLSTDGAANNVTNNAATCTTINKYGGATTVVPGQTVSTTVTITNVGTAPASTFTLAPGTCTQSGNVTGSATDLCSRLGIVITQTVGGTSTTVSPASSTLATLATAGPITLSSPVPPNTTITFTFAVTLAAAAGNTYQGLAASQPLVWTFTS</sequence>
<gene>
    <name evidence="3" type="ORF">DFJ68_3081</name>
    <name evidence="2" type="ORF">FHW14_002387</name>
</gene>
<dbReference type="Proteomes" id="UP000278440">
    <property type="component" value="Unassembled WGS sequence"/>
</dbReference>
<evidence type="ECO:0000313" key="2">
    <source>
        <dbReference type="EMBL" id="MBB2987204.1"/>
    </source>
</evidence>
<dbReference type="RefSeq" id="WP_245963687.1">
    <property type="nucleotide sequence ID" value="NZ_JACHVT010000005.1"/>
</dbReference>
<proteinExistence type="predicted"/>
<reference evidence="2 5" key="2">
    <citation type="submission" date="2020-08" db="EMBL/GenBank/DDBJ databases">
        <title>Genomic Encyclopedia of Type Strains, Phase IV (KMG-V): Genome sequencing to study the core and pangenomes of soil and plant-associated prokaryotes.</title>
        <authorList>
            <person name="Whitman W."/>
        </authorList>
    </citation>
    <scope>NUCLEOTIDE SEQUENCE [LARGE SCALE GENOMIC DNA]</scope>
    <source>
        <strain evidence="2 5">B3ACCR2</strain>
    </source>
</reference>
<keyword evidence="1" id="KW-0812">Transmembrane</keyword>
<feature type="transmembrane region" description="Helical" evidence="1">
    <location>
        <begin position="21"/>
        <end position="40"/>
    </location>
</feature>
<dbReference type="AlphaFoldDB" id="A0A495XZ78"/>
<evidence type="ECO:0000313" key="5">
    <source>
        <dbReference type="Proteomes" id="UP000590811"/>
    </source>
</evidence>
<organism evidence="3 4">
    <name type="scientific">Terracoccus luteus</name>
    <dbReference type="NCBI Taxonomy" id="53356"/>
    <lineage>
        <taxon>Bacteria</taxon>
        <taxon>Bacillati</taxon>
        <taxon>Actinomycetota</taxon>
        <taxon>Actinomycetes</taxon>
        <taxon>Micrococcales</taxon>
        <taxon>Intrasporangiaceae</taxon>
        <taxon>Terracoccus</taxon>
    </lineage>
</organism>
<evidence type="ECO:0000313" key="3">
    <source>
        <dbReference type="EMBL" id="RKT79607.1"/>
    </source>
</evidence>
<reference evidence="3 4" key="1">
    <citation type="submission" date="2018-10" db="EMBL/GenBank/DDBJ databases">
        <title>Sequencing the genomes of 1000 actinobacteria strains.</title>
        <authorList>
            <person name="Klenk H.-P."/>
        </authorList>
    </citation>
    <scope>NUCLEOTIDE SEQUENCE [LARGE SCALE GENOMIC DNA]</scope>
    <source>
        <strain evidence="3 4">DSM 44267</strain>
    </source>
</reference>
<evidence type="ECO:0000256" key="1">
    <source>
        <dbReference type="SAM" id="Phobius"/>
    </source>
</evidence>
<dbReference type="EMBL" id="RBXT01000001">
    <property type="protein sequence ID" value="RKT79607.1"/>
    <property type="molecule type" value="Genomic_DNA"/>
</dbReference>
<dbReference type="EMBL" id="JACHVT010000005">
    <property type="protein sequence ID" value="MBB2987204.1"/>
    <property type="molecule type" value="Genomic_DNA"/>
</dbReference>
<evidence type="ECO:0000313" key="4">
    <source>
        <dbReference type="Proteomes" id="UP000278440"/>
    </source>
</evidence>
<keyword evidence="1" id="KW-0472">Membrane</keyword>
<keyword evidence="1" id="KW-1133">Transmembrane helix</keyword>
<protein>
    <submittedName>
        <fullName evidence="3">Uncharacterized protein</fullName>
    </submittedName>
</protein>
<dbReference type="Proteomes" id="UP000590811">
    <property type="component" value="Unassembled WGS sequence"/>
</dbReference>